<dbReference type="PANTHER" id="PTHR38797:SF4">
    <property type="entry name" value="NUCLEAR PORE COMPLEX PROTEIN NUP85"/>
    <property type="match status" value="1"/>
</dbReference>
<proteinExistence type="predicted"/>
<organism evidence="1 2">
    <name type="scientific">Recurvomyces mirabilis</name>
    <dbReference type="NCBI Taxonomy" id="574656"/>
    <lineage>
        <taxon>Eukaryota</taxon>
        <taxon>Fungi</taxon>
        <taxon>Dikarya</taxon>
        <taxon>Ascomycota</taxon>
        <taxon>Pezizomycotina</taxon>
        <taxon>Dothideomycetes</taxon>
        <taxon>Dothideomycetidae</taxon>
        <taxon>Mycosphaerellales</taxon>
        <taxon>Teratosphaeriaceae</taxon>
        <taxon>Recurvomyces</taxon>
    </lineage>
</organism>
<accession>A0AAE0TQG5</accession>
<protein>
    <submittedName>
        <fullName evidence="1">Uncharacterized protein</fullName>
    </submittedName>
</protein>
<evidence type="ECO:0000313" key="2">
    <source>
        <dbReference type="Proteomes" id="UP001274830"/>
    </source>
</evidence>
<keyword evidence="2" id="KW-1185">Reference proteome</keyword>
<name>A0AAE0TQG5_9PEZI</name>
<evidence type="ECO:0000313" key="1">
    <source>
        <dbReference type="EMBL" id="KAK3671616.1"/>
    </source>
</evidence>
<reference evidence="1" key="1">
    <citation type="submission" date="2023-07" db="EMBL/GenBank/DDBJ databases">
        <title>Black Yeasts Isolated from many extreme environments.</title>
        <authorList>
            <person name="Coleine C."/>
            <person name="Stajich J.E."/>
            <person name="Selbmann L."/>
        </authorList>
    </citation>
    <scope>NUCLEOTIDE SEQUENCE</scope>
    <source>
        <strain evidence="1">CCFEE 5485</strain>
    </source>
</reference>
<dbReference type="PANTHER" id="PTHR38797">
    <property type="entry name" value="NUCLEAR PORE COMPLEX PROTEIN NUP85-RELATED"/>
    <property type="match status" value="1"/>
</dbReference>
<dbReference type="InterPro" id="IPR022085">
    <property type="entry name" value="OpdG"/>
</dbReference>
<dbReference type="InterPro" id="IPR053204">
    <property type="entry name" value="Oxopyrrolidines_Biosynth-assoc"/>
</dbReference>
<dbReference type="AlphaFoldDB" id="A0AAE0TQG5"/>
<comment type="caution">
    <text evidence="1">The sequence shown here is derived from an EMBL/GenBank/DDBJ whole genome shotgun (WGS) entry which is preliminary data.</text>
</comment>
<dbReference type="Pfam" id="PF12311">
    <property type="entry name" value="DUF3632"/>
    <property type="match status" value="1"/>
</dbReference>
<dbReference type="Proteomes" id="UP001274830">
    <property type="component" value="Unassembled WGS sequence"/>
</dbReference>
<sequence length="339" mass="38528">MSVTPWHTLSFSTIVLEWQTAASFPTHSSHSLPQYFLQRLATMAQWVIDQLNARLQSRRDILHSLFSNEITTQQAAEDLATITESRIEELDPDSTDPTEQNCNSVIEDTWLVIYFHARDNPSHQDLLVEVLLHMSKLPTPRFVNGTKAEANGQKLWSELPEIRWIGREHWEAPIRMRAAPPWETSDRAQSIANFVNINAFLARQQATGLSFLDHSLLALWTFRAALEYPSIERAKMSPLDFNVPGAAVWIEIAGEHLFGMEKEFPHGGNQGRPGLGGPLWDGMYGFCGERWALWRRRFGELADASELEHELRDLSSRAEAKMKEIEAHAVSKQISWSSG</sequence>
<gene>
    <name evidence="1" type="ORF">LTR78_008539</name>
</gene>
<dbReference type="EMBL" id="JAUTXT010000041">
    <property type="protein sequence ID" value="KAK3671616.1"/>
    <property type="molecule type" value="Genomic_DNA"/>
</dbReference>